<gene>
    <name evidence="2" type="ORF">BSAL_94130</name>
</gene>
<dbReference type="EMBL" id="CYKH01001361">
    <property type="protein sequence ID" value="CUG86674.1"/>
    <property type="molecule type" value="Genomic_DNA"/>
</dbReference>
<feature type="non-terminal residue" evidence="2">
    <location>
        <position position="1"/>
    </location>
</feature>
<protein>
    <submittedName>
        <fullName evidence="2">Uncharacterized protein</fullName>
    </submittedName>
</protein>
<dbReference type="AlphaFoldDB" id="A0A0S4J5B6"/>
<feature type="compositionally biased region" description="Basic and acidic residues" evidence="1">
    <location>
        <begin position="19"/>
        <end position="33"/>
    </location>
</feature>
<evidence type="ECO:0000256" key="1">
    <source>
        <dbReference type="SAM" id="MobiDB-lite"/>
    </source>
</evidence>
<feature type="region of interest" description="Disordered" evidence="1">
    <location>
        <begin position="144"/>
        <end position="193"/>
    </location>
</feature>
<feature type="compositionally biased region" description="Low complexity" evidence="1">
    <location>
        <begin position="421"/>
        <end position="441"/>
    </location>
</feature>
<keyword evidence="3" id="KW-1185">Reference proteome</keyword>
<evidence type="ECO:0000313" key="3">
    <source>
        <dbReference type="Proteomes" id="UP000051952"/>
    </source>
</evidence>
<feature type="region of interest" description="Disordered" evidence="1">
    <location>
        <begin position="409"/>
        <end position="441"/>
    </location>
</feature>
<proteinExistence type="predicted"/>
<feature type="compositionally biased region" description="Polar residues" evidence="1">
    <location>
        <begin position="161"/>
        <end position="193"/>
    </location>
</feature>
<feature type="region of interest" description="Disordered" evidence="1">
    <location>
        <begin position="1"/>
        <end position="123"/>
    </location>
</feature>
<feature type="compositionally biased region" description="Low complexity" evidence="1">
    <location>
        <begin position="73"/>
        <end position="109"/>
    </location>
</feature>
<reference evidence="3" key="1">
    <citation type="submission" date="2015-09" db="EMBL/GenBank/DDBJ databases">
        <authorList>
            <consortium name="Pathogen Informatics"/>
        </authorList>
    </citation>
    <scope>NUCLEOTIDE SEQUENCE [LARGE SCALE GENOMIC DNA]</scope>
    <source>
        <strain evidence="3">Lake Konstanz</strain>
    </source>
</reference>
<sequence>RKFSSYSPRDKGNANSPRTHHETPLLNASRDEQPPPTQQQQHQAHHRVRSAVLLQPIEVDSSAGSRNGAALPQQQQQHASQFSSFESEGARSTSSSTNPTNSTSTAGSSVNRTPVLPAGSDFEEGADQYGNMLVRRIMSTSVVDGRDGAASPPSPFVSSSRQFSKMMNGSTSSATQPQPLPQALNSSSSTQQKAAHLNPLTDWVVEMHHVFDLVTCRGYAHGESFRTKLACDIARQQARNATGAGGEMSSTSSPSAAPPVVDCSMLSRAQSLSPANVRDCLTARTKDPWSDLQNTAVSMARSIVATWVSQFETTSEVASSSSSFLSRTRSTTTPDGILVYHWNRRVAGREFLKVYAALAASRHTLLLPAWIAVPFVVNVAWNGELYSVVWLPPIRDPIGGGRVVKADGRPSPIETAVNNNTTLPTSGSPSSSSTATLLTAV</sequence>
<dbReference type="Proteomes" id="UP000051952">
    <property type="component" value="Unassembled WGS sequence"/>
</dbReference>
<organism evidence="2 3">
    <name type="scientific">Bodo saltans</name>
    <name type="common">Flagellated protozoan</name>
    <dbReference type="NCBI Taxonomy" id="75058"/>
    <lineage>
        <taxon>Eukaryota</taxon>
        <taxon>Discoba</taxon>
        <taxon>Euglenozoa</taxon>
        <taxon>Kinetoplastea</taxon>
        <taxon>Metakinetoplastina</taxon>
        <taxon>Eubodonida</taxon>
        <taxon>Bodonidae</taxon>
        <taxon>Bodo</taxon>
    </lineage>
</organism>
<evidence type="ECO:0000313" key="2">
    <source>
        <dbReference type="EMBL" id="CUG86674.1"/>
    </source>
</evidence>
<feature type="compositionally biased region" description="Polar residues" evidence="1">
    <location>
        <begin position="1"/>
        <end position="17"/>
    </location>
</feature>
<name>A0A0S4J5B6_BODSA</name>
<dbReference type="VEuPathDB" id="TriTrypDB:BSAL_94130"/>
<accession>A0A0S4J5B6</accession>